<sequence length="138" mass="15856">MTDFKGYDVGPKPKIICLCGSTRFIEHFAIMAWELEKQGNIVVGCHYLPPSYFRGGPVVGDHLAEVEECKEDLDRLHFRKIELADEILVLNVGGYVGESTKREISYARKLGKKVRWLEHDIPVWKRILNKARDRIKGC</sequence>
<evidence type="ECO:0008006" key="2">
    <source>
        <dbReference type="Google" id="ProtNLM"/>
    </source>
</evidence>
<evidence type="ECO:0000313" key="1">
    <source>
        <dbReference type="EMBL" id="GAI87628.1"/>
    </source>
</evidence>
<protein>
    <recommendedName>
        <fullName evidence="2">DUF4406 domain-containing protein</fullName>
    </recommendedName>
</protein>
<dbReference type="EMBL" id="BARW01008845">
    <property type="protein sequence ID" value="GAI87628.1"/>
    <property type="molecule type" value="Genomic_DNA"/>
</dbReference>
<reference evidence="1" key="1">
    <citation type="journal article" date="2014" name="Front. Microbiol.">
        <title>High frequency of phylogenetically diverse reductive dehalogenase-homologous genes in deep subseafloor sedimentary metagenomes.</title>
        <authorList>
            <person name="Kawai M."/>
            <person name="Futagami T."/>
            <person name="Toyoda A."/>
            <person name="Takaki Y."/>
            <person name="Nishi S."/>
            <person name="Hori S."/>
            <person name="Arai W."/>
            <person name="Tsubouchi T."/>
            <person name="Morono Y."/>
            <person name="Uchiyama I."/>
            <person name="Ito T."/>
            <person name="Fujiyama A."/>
            <person name="Inagaki F."/>
            <person name="Takami H."/>
        </authorList>
    </citation>
    <scope>NUCLEOTIDE SEQUENCE</scope>
    <source>
        <strain evidence="1">Expedition CK06-06</strain>
    </source>
</reference>
<comment type="caution">
    <text evidence="1">The sequence shown here is derived from an EMBL/GenBank/DDBJ whole genome shotgun (WGS) entry which is preliminary data.</text>
</comment>
<name>X1S409_9ZZZZ</name>
<organism evidence="1">
    <name type="scientific">marine sediment metagenome</name>
    <dbReference type="NCBI Taxonomy" id="412755"/>
    <lineage>
        <taxon>unclassified sequences</taxon>
        <taxon>metagenomes</taxon>
        <taxon>ecological metagenomes</taxon>
    </lineage>
</organism>
<proteinExistence type="predicted"/>
<gene>
    <name evidence="1" type="ORF">S12H4_17987</name>
</gene>
<dbReference type="AlphaFoldDB" id="X1S409"/>
<accession>X1S409</accession>